<evidence type="ECO:0000313" key="2">
    <source>
        <dbReference type="EMBL" id="MBP0439445.1"/>
    </source>
</evidence>
<evidence type="ECO:0000313" key="3">
    <source>
        <dbReference type="Proteomes" id="UP000666240"/>
    </source>
</evidence>
<evidence type="ECO:0000256" key="1">
    <source>
        <dbReference type="SAM" id="MobiDB-lite"/>
    </source>
</evidence>
<reference evidence="2" key="1">
    <citation type="submission" date="2021-03" db="EMBL/GenBank/DDBJ databases">
        <title>Genome sequencing and assembly of Tianweitania sediminis.</title>
        <authorList>
            <person name="Chhetri G."/>
        </authorList>
    </citation>
    <scope>NUCLEOTIDE SEQUENCE</scope>
    <source>
        <strain evidence="2">Z8</strain>
    </source>
</reference>
<dbReference type="Pfam" id="PF06074">
    <property type="entry name" value="Portal_Mu"/>
    <property type="match status" value="1"/>
</dbReference>
<dbReference type="InterPro" id="IPR009279">
    <property type="entry name" value="Portal_Mu"/>
</dbReference>
<gene>
    <name evidence="2" type="ORF">J5Y06_12360</name>
</gene>
<proteinExistence type="predicted"/>
<keyword evidence="3" id="KW-1185">Reference proteome</keyword>
<comment type="caution">
    <text evidence="2">The sequence shown here is derived from an EMBL/GenBank/DDBJ whole genome shotgun (WGS) entry which is preliminary data.</text>
</comment>
<protein>
    <submittedName>
        <fullName evidence="2">DUF935 domain-containing protein</fullName>
    </submittedName>
</protein>
<sequence>MMPLLDAYGRPIDIRALKQEQAAPTSAGVRRHDAMHPAAGLTPGRLARLLRDSIEGDPEQYLALAEDIEERDQHYASVLGTRKMQVSGLEITVDAAGDDAAAVKHADLIREVIDRDAFQGELRDVLDALGKGFSATEILWDTSEGQWRPRELKWRDPRWFIFDRIDGETLKLREGGEGVPLKPFGWIVHHAKAKSGLPIRGGLARGAAWAFMFKAYTVKDWAIFCEAYGQPLRLGKFDPGASERDKEVLLEAVTSIGVDYAAIIPQAMTVEFVEAKISGNHELYEKRADWLDRQISKLVLGQTATTDAIAGGHAVGKTHDKVREDIEAADAQQLAATLNRDLARPLVDLNFGKQKLYPRIRIRRPIDLDTFMGHVDKFVRLGGRVGVSVVRDKIGLPDPGADDELLGTPAKAADPGKDKKPAQAGKHEAFSTVGGNEGADTIDDAVDEALSDWEPLIAPLTAGLADRLAEATSIEEAREVLAERFADMDVTAIADLLARASFAARLAGETDQPLAD</sequence>
<name>A0A8J7R079_9HYPH</name>
<organism evidence="2 3">
    <name type="scientific">Tianweitania sediminis</name>
    <dbReference type="NCBI Taxonomy" id="1502156"/>
    <lineage>
        <taxon>Bacteria</taxon>
        <taxon>Pseudomonadati</taxon>
        <taxon>Pseudomonadota</taxon>
        <taxon>Alphaproteobacteria</taxon>
        <taxon>Hyphomicrobiales</taxon>
        <taxon>Phyllobacteriaceae</taxon>
        <taxon>Tianweitania</taxon>
    </lineage>
</organism>
<feature type="region of interest" description="Disordered" evidence="1">
    <location>
        <begin position="398"/>
        <end position="438"/>
    </location>
</feature>
<accession>A0A8J7R079</accession>
<dbReference type="AlphaFoldDB" id="A0A8J7R079"/>
<feature type="compositionally biased region" description="Basic and acidic residues" evidence="1">
    <location>
        <begin position="414"/>
        <end position="429"/>
    </location>
</feature>
<dbReference type="EMBL" id="JAGIYY010000003">
    <property type="protein sequence ID" value="MBP0439445.1"/>
    <property type="molecule type" value="Genomic_DNA"/>
</dbReference>
<dbReference type="Proteomes" id="UP000666240">
    <property type="component" value="Unassembled WGS sequence"/>
</dbReference>